<gene>
    <name evidence="10" type="primary">RvY_14515-1</name>
    <name evidence="10" type="synonym">RvY_14515.1</name>
    <name evidence="10" type="ORF">RvY_14515</name>
</gene>
<dbReference type="Gene3D" id="3.30.70.240">
    <property type="match status" value="1"/>
</dbReference>
<keyword evidence="4" id="KW-0251">Elongation factor</keyword>
<dbReference type="CDD" id="cd03700">
    <property type="entry name" value="EF2_snRNP_like_II"/>
    <property type="match status" value="1"/>
</dbReference>
<keyword evidence="6" id="KW-0648">Protein biosynthesis</keyword>
<dbReference type="FunFam" id="3.90.1430.10:FF:000003">
    <property type="entry name" value="Elongation factor 2"/>
    <property type="match status" value="1"/>
</dbReference>
<evidence type="ECO:0000256" key="1">
    <source>
        <dbReference type="ARBA" id="ARBA00004496"/>
    </source>
</evidence>
<dbReference type="CDD" id="cd04096">
    <property type="entry name" value="eEF2_snRNP_like_C"/>
    <property type="match status" value="1"/>
</dbReference>
<dbReference type="PROSITE" id="PS00301">
    <property type="entry name" value="G_TR_1"/>
    <property type="match status" value="1"/>
</dbReference>
<dbReference type="InterPro" id="IPR035647">
    <property type="entry name" value="EFG_III/V"/>
</dbReference>
<dbReference type="Gene3D" id="3.40.50.300">
    <property type="entry name" value="P-loop containing nucleotide triphosphate hydrolases"/>
    <property type="match status" value="1"/>
</dbReference>
<dbReference type="PROSITE" id="PS51722">
    <property type="entry name" value="G_TR_2"/>
    <property type="match status" value="1"/>
</dbReference>
<dbReference type="InterPro" id="IPR027417">
    <property type="entry name" value="P-loop_NTPase"/>
</dbReference>
<dbReference type="EMBL" id="BDGG01000010">
    <property type="protein sequence ID" value="GAV04203.1"/>
    <property type="molecule type" value="Genomic_DNA"/>
</dbReference>
<evidence type="ECO:0000256" key="5">
    <source>
        <dbReference type="ARBA" id="ARBA00022801"/>
    </source>
</evidence>
<evidence type="ECO:0000256" key="2">
    <source>
        <dbReference type="ARBA" id="ARBA00022490"/>
    </source>
</evidence>
<dbReference type="PANTHER" id="PTHR42908:SF10">
    <property type="entry name" value="EUKARYOTIC TRANSLATION ELONGATION FACTOR 2"/>
    <property type="match status" value="1"/>
</dbReference>
<dbReference type="SUPFAM" id="SSF50447">
    <property type="entry name" value="Translation proteins"/>
    <property type="match status" value="1"/>
</dbReference>
<dbReference type="CDD" id="cd16261">
    <property type="entry name" value="EF2_snRNP_III"/>
    <property type="match status" value="1"/>
</dbReference>
<dbReference type="STRING" id="947166.A0A1D1VVE8"/>
<dbReference type="Pfam" id="PF00679">
    <property type="entry name" value="EFG_C"/>
    <property type="match status" value="1"/>
</dbReference>
<evidence type="ECO:0000256" key="7">
    <source>
        <dbReference type="ARBA" id="ARBA00023134"/>
    </source>
</evidence>
<name>A0A1D1VVE8_RAMVA</name>
<dbReference type="FunFam" id="3.30.230.10:FF:000006">
    <property type="entry name" value="Translation elongation factor 2"/>
    <property type="match status" value="1"/>
</dbReference>
<dbReference type="InterPro" id="IPR009000">
    <property type="entry name" value="Transl_B-barrel_sf"/>
</dbReference>
<dbReference type="InterPro" id="IPR014721">
    <property type="entry name" value="Ribsml_uS5_D2-typ_fold_subgr"/>
</dbReference>
<dbReference type="GO" id="GO:0003746">
    <property type="term" value="F:translation elongation factor activity"/>
    <property type="evidence" value="ECO:0007669"/>
    <property type="project" value="UniProtKB-KW"/>
</dbReference>
<reference evidence="10 11" key="1">
    <citation type="journal article" date="2016" name="Nat. Commun.">
        <title>Extremotolerant tardigrade genome and improved radiotolerance of human cultured cells by tardigrade-unique protein.</title>
        <authorList>
            <person name="Hashimoto T."/>
            <person name="Horikawa D.D."/>
            <person name="Saito Y."/>
            <person name="Kuwahara H."/>
            <person name="Kozuka-Hata H."/>
            <person name="Shin-I T."/>
            <person name="Minakuchi Y."/>
            <person name="Ohishi K."/>
            <person name="Motoyama A."/>
            <person name="Aizu T."/>
            <person name="Enomoto A."/>
            <person name="Kondo K."/>
            <person name="Tanaka S."/>
            <person name="Hara Y."/>
            <person name="Koshikawa S."/>
            <person name="Sagara H."/>
            <person name="Miura T."/>
            <person name="Yokobori S."/>
            <person name="Miyagawa K."/>
            <person name="Suzuki Y."/>
            <person name="Kubo T."/>
            <person name="Oyama M."/>
            <person name="Kohara Y."/>
            <person name="Fujiyama A."/>
            <person name="Arakawa K."/>
            <person name="Katayama T."/>
            <person name="Toyoda A."/>
            <person name="Kunieda T."/>
        </authorList>
    </citation>
    <scope>NUCLEOTIDE SEQUENCE [LARGE SCALE GENOMIC DNA]</scope>
    <source>
        <strain evidence="10 11">YOKOZUNA-1</strain>
    </source>
</reference>
<dbReference type="PANTHER" id="PTHR42908">
    <property type="entry name" value="TRANSLATION ELONGATION FACTOR-RELATED"/>
    <property type="match status" value="1"/>
</dbReference>
<evidence type="ECO:0000256" key="4">
    <source>
        <dbReference type="ARBA" id="ARBA00022768"/>
    </source>
</evidence>
<dbReference type="Pfam" id="PF00009">
    <property type="entry name" value="GTP_EFTU"/>
    <property type="match status" value="1"/>
</dbReference>
<dbReference type="AlphaFoldDB" id="A0A1D1VVE8"/>
<accession>A0A1D1VVE8</accession>
<sequence>MVNFTIDEVRGMMDKKTNIRNMSVIAHVDHGKSTLTDSLVSKAGIIAQSKAGEMRFTDTRKDEQERCITIKSTAITMYFELSESDVQLVKGAEQINKEKTRGFLINLIDSPGHVDFSSEVTAALRVTDGALVVVDAVSGVCVQTETVLRQAIAERIKPILFMNKMDRALLELQLQQEDLYQTFARISESINVIIATYSDEQGPMGDIKIDPSKGNCGFGSGLHGWAFTLKQFAEMYAAKFGIDLEKLMNRLWGENFYNPKTKKWSKQKTSADEMRSFNFFVLDPLYKIFDAVMNFKKEETDKLLQKLNIELKLEDKEKEGKHLLRIILQKWLPAGEVLFQMITLHLPSPATAQKYRMEMLYEGPHDDEAAVAIKNCDPEGPLMMYISKMVPTSDKGRFYAFGRVFSGKVQTGQKVRIMGPNYVPGKKDDLYEKSIQRTVLMMGRNTEAIEDVPSGNICGLVGVDQFLVKTGTISTFKDAHNLKVMKFSVSPVVRVAVEPKNPADLPKLVEGLKRLAKSDPMVQCIIEESGEHIIAGAGELHLEICLKDLEEDHACIPIKTSDPVVSYRETVSETSSEICLSKSPNKHNRLYMSATPMPDGLAEDIDSGEISAKQEFKARGRILADKYGYDVGEARKIWCFGPDVEGPNILMDVTKGVQYLNEIKDSVIAGFQWSTKEGVLCEENCRGIRFNVHDVTLHADAIHRGGGQIIPTARRCFYACVLTAAPRLMEPVYLVEIQCPEAAVGGIYGVLNRRRGHVIEENQVVGTPMFVVKAYLPVNESFGFTADLRSNTGGQAFPQCVFDHWQILPGDPLEANSKPSQVVATTRKRKGLKEGIPDLSNYLDKL</sequence>
<evidence type="ECO:0000256" key="8">
    <source>
        <dbReference type="ARBA" id="ARBA00049117"/>
    </source>
</evidence>
<dbReference type="InterPro" id="IPR041095">
    <property type="entry name" value="EFG_II"/>
</dbReference>
<dbReference type="Proteomes" id="UP000186922">
    <property type="component" value="Unassembled WGS sequence"/>
</dbReference>
<dbReference type="Pfam" id="PF03764">
    <property type="entry name" value="EFG_IV"/>
    <property type="match status" value="1"/>
</dbReference>
<dbReference type="CDD" id="cd01885">
    <property type="entry name" value="EF2"/>
    <property type="match status" value="1"/>
</dbReference>
<keyword evidence="11" id="KW-1185">Reference proteome</keyword>
<keyword evidence="3" id="KW-0547">Nucleotide-binding</keyword>
<dbReference type="SUPFAM" id="SSF52540">
    <property type="entry name" value="P-loop containing nucleoside triphosphate hydrolases"/>
    <property type="match status" value="1"/>
</dbReference>
<feature type="domain" description="Tr-type G" evidence="9">
    <location>
        <begin position="17"/>
        <end position="350"/>
    </location>
</feature>
<dbReference type="InterPro" id="IPR005517">
    <property type="entry name" value="Transl_elong_EFG/EF2_IV"/>
</dbReference>
<dbReference type="GO" id="GO:0003924">
    <property type="term" value="F:GTPase activity"/>
    <property type="evidence" value="ECO:0007669"/>
    <property type="project" value="InterPro"/>
</dbReference>
<dbReference type="OrthoDB" id="364892at2759"/>
<dbReference type="GO" id="GO:0005525">
    <property type="term" value="F:GTP binding"/>
    <property type="evidence" value="ECO:0007669"/>
    <property type="project" value="UniProtKB-KW"/>
</dbReference>
<dbReference type="GO" id="GO:0005829">
    <property type="term" value="C:cytosol"/>
    <property type="evidence" value="ECO:0007669"/>
    <property type="project" value="TreeGrafter"/>
</dbReference>
<dbReference type="InterPro" id="IPR020568">
    <property type="entry name" value="Ribosomal_Su5_D2-typ_SF"/>
</dbReference>
<dbReference type="SUPFAM" id="SSF54980">
    <property type="entry name" value="EF-G C-terminal domain-like"/>
    <property type="match status" value="2"/>
</dbReference>
<dbReference type="InterPro" id="IPR031157">
    <property type="entry name" value="G_TR_CS"/>
</dbReference>
<dbReference type="FunFam" id="2.40.30.10:FF:000010">
    <property type="entry name" value="Translation elongation factor 2"/>
    <property type="match status" value="1"/>
</dbReference>
<dbReference type="SUPFAM" id="SSF54211">
    <property type="entry name" value="Ribosomal protein S5 domain 2-like"/>
    <property type="match status" value="1"/>
</dbReference>
<comment type="subcellular location">
    <subcellularLocation>
        <location evidence="1">Cytoplasm</location>
    </subcellularLocation>
</comment>
<evidence type="ECO:0000256" key="3">
    <source>
        <dbReference type="ARBA" id="ARBA00022741"/>
    </source>
</evidence>
<dbReference type="FunFam" id="3.30.70.870:FF:000002">
    <property type="entry name" value="Translation elongation factor 2"/>
    <property type="match status" value="1"/>
</dbReference>
<dbReference type="InterPro" id="IPR000795">
    <property type="entry name" value="T_Tr_GTP-bd_dom"/>
</dbReference>
<dbReference type="Pfam" id="PF14492">
    <property type="entry name" value="EFG_III"/>
    <property type="match status" value="1"/>
</dbReference>
<dbReference type="InterPro" id="IPR000640">
    <property type="entry name" value="EFG_V-like"/>
</dbReference>
<dbReference type="Gene3D" id="3.30.70.870">
    <property type="entry name" value="Elongation Factor G (Translational Gtpase), domain 3"/>
    <property type="match status" value="1"/>
</dbReference>
<evidence type="ECO:0000313" key="11">
    <source>
        <dbReference type="Proteomes" id="UP000186922"/>
    </source>
</evidence>
<dbReference type="Gene3D" id="3.30.230.10">
    <property type="match status" value="1"/>
</dbReference>
<keyword evidence="5" id="KW-0378">Hydrolase</keyword>
<proteinExistence type="predicted"/>
<dbReference type="SMART" id="SM00838">
    <property type="entry name" value="EFG_C"/>
    <property type="match status" value="1"/>
</dbReference>
<dbReference type="FunFam" id="3.40.50.300:FF:000058">
    <property type="entry name" value="Translation elongation factor 2"/>
    <property type="match status" value="1"/>
</dbReference>
<evidence type="ECO:0000313" key="10">
    <source>
        <dbReference type="EMBL" id="GAV04203.1"/>
    </source>
</evidence>
<dbReference type="InterPro" id="IPR004161">
    <property type="entry name" value="EFTu-like_2"/>
</dbReference>
<dbReference type="FunFam" id="3.30.70.240:FF:000003">
    <property type="entry name" value="Translation elongation factor 2"/>
    <property type="match status" value="1"/>
</dbReference>
<dbReference type="Gene3D" id="3.90.1430.10">
    <property type="entry name" value="Yeast translation eEF2 (G' domain)"/>
    <property type="match status" value="1"/>
</dbReference>
<evidence type="ECO:0000256" key="6">
    <source>
        <dbReference type="ARBA" id="ARBA00022917"/>
    </source>
</evidence>
<dbReference type="NCBIfam" id="TIGR00231">
    <property type="entry name" value="small_GTP"/>
    <property type="match status" value="1"/>
</dbReference>
<dbReference type="Gene3D" id="2.40.30.10">
    <property type="entry name" value="Translation factors"/>
    <property type="match status" value="1"/>
</dbReference>
<protein>
    <recommendedName>
        <fullName evidence="9">Tr-type G domain-containing protein</fullName>
    </recommendedName>
</protein>
<dbReference type="SMART" id="SM00889">
    <property type="entry name" value="EFG_IV"/>
    <property type="match status" value="1"/>
</dbReference>
<dbReference type="GO" id="GO:0043022">
    <property type="term" value="F:ribosome binding"/>
    <property type="evidence" value="ECO:0007669"/>
    <property type="project" value="TreeGrafter"/>
</dbReference>
<dbReference type="PRINTS" id="PR00315">
    <property type="entry name" value="ELONGATNFCT"/>
</dbReference>
<dbReference type="CDD" id="cd01681">
    <property type="entry name" value="aeEF2_snRNP_like_IV"/>
    <property type="match status" value="1"/>
</dbReference>
<dbReference type="GO" id="GO:1990904">
    <property type="term" value="C:ribonucleoprotein complex"/>
    <property type="evidence" value="ECO:0007669"/>
    <property type="project" value="TreeGrafter"/>
</dbReference>
<organism evidence="10 11">
    <name type="scientific">Ramazzottius varieornatus</name>
    <name type="common">Water bear</name>
    <name type="synonym">Tardigrade</name>
    <dbReference type="NCBI Taxonomy" id="947166"/>
    <lineage>
        <taxon>Eukaryota</taxon>
        <taxon>Metazoa</taxon>
        <taxon>Ecdysozoa</taxon>
        <taxon>Tardigrada</taxon>
        <taxon>Eutardigrada</taxon>
        <taxon>Parachela</taxon>
        <taxon>Hypsibioidea</taxon>
        <taxon>Ramazzottiidae</taxon>
        <taxon>Ramazzottius</taxon>
    </lineage>
</organism>
<dbReference type="InterPro" id="IPR005225">
    <property type="entry name" value="Small_GTP-bd"/>
</dbReference>
<keyword evidence="7" id="KW-0342">GTP-binding</keyword>
<comment type="caution">
    <text evidence="10">The sequence shown here is derived from an EMBL/GenBank/DDBJ whole genome shotgun (WGS) entry which is preliminary data.</text>
</comment>
<comment type="catalytic activity">
    <reaction evidence="8">
        <text>GTP + H2O = GDP + phosphate + H(+)</text>
        <dbReference type="Rhea" id="RHEA:19669"/>
        <dbReference type="ChEBI" id="CHEBI:15377"/>
        <dbReference type="ChEBI" id="CHEBI:15378"/>
        <dbReference type="ChEBI" id="CHEBI:37565"/>
        <dbReference type="ChEBI" id="CHEBI:43474"/>
        <dbReference type="ChEBI" id="CHEBI:58189"/>
    </reaction>
    <physiologicalReaction direction="left-to-right" evidence="8">
        <dbReference type="Rhea" id="RHEA:19670"/>
    </physiologicalReaction>
</comment>
<dbReference type="Pfam" id="PF03144">
    <property type="entry name" value="GTP_EFTU_D2"/>
    <property type="match status" value="1"/>
</dbReference>
<keyword evidence="2" id="KW-0963">Cytoplasm</keyword>
<evidence type="ECO:0000259" key="9">
    <source>
        <dbReference type="PROSITE" id="PS51722"/>
    </source>
</evidence>